<dbReference type="SMART" id="SM00827">
    <property type="entry name" value="PKS_AT"/>
    <property type="match status" value="1"/>
</dbReference>
<sequence length="1350" mass="140147">MDGGCTVENAPRTRFNRPYGVPGTTIRTGLLDGVDRFDAEFFGISPREAMGMDPQQRLFLETAWEALEDGGQDTAKLAGTATGVYVGTCNVHYWDLLATAGTPDMHASLGSGSRATMTGRLSFALDANGPGLSVDTACSSSLAAIALACQSLRAGESTTAVAGGSQLLVASTETQGYVDAGVFSAENCKFGDAHADGFVFSEGVGAVFLKPLAQALADGDPVRAVIRGWGMNNDGADSGTMISPALGGQRQMLRRAYENAGVPVTEVDYVEAHGTGTPAGDPVELGAIGAVLGEPGERPADRPLPVGSVKSNIGHTGAAAGVIGLIKSVLVLQHRTVPPTLHVTERTPAVDWDGLGIDLPTTARHLTAEGRPLTAGVSGFGISGTNVHLVVGEADPAADTLRTRGEAAPAETGREHLLALSAASRVALRARAHDLAEHLTSPAEPGAREGADRPVGLADICHTAAERRAHHGYRLAVVGDSREALAERLREALETGREPVFAGSPRVAFVFSGHGSQWVGMGRELMAVSPAFRAALKRCDEAVAAETGWSVIDRLTDGTDLVAETVAVVHPVLWALQVSLAETWQAWGVRPDVVIGHSMGESAAACVSGALSHADAASVVCRRSRLIRDRVAGRGTMAVVALPAEGAEQVIGELAVNVSVAASNGPRTTVLAGEVEGIEKIKAELDVRDVFCRVMKAEAASHCSQMDPVLDELAAELAELAPRTGRIPLRSTVTGELMDGSGLDASYWTRNLRGRVHFREAVLSTAEEAETVFVEISPHPVLLSAVQESLQEAALPGTATGSLIRAEPERETLLSALGAVYEAGVAVDWTGLYGEGRCVALPAYPWQRESHWYEELDEDAPVGAPGDGTAGPPRSAGEQIHEFPLSDPDSPFLADAPAHGPALLHGPAFAEAARVAAVRAAGTDALRLTDVSIDDALAVADGDAPVLRVRLTPAPAEAGWRFEVTSRPAGGGPEGPVLCGGAVTVLPASPAPVTEPVLETLARCPEHWDADAFYGRVAGHKQLHRVLEAVWLGRGEAVARLRRPTGLPSHPAHPVHPALLAAASQPALALLPDLSYLTEHVAEVAVYGPEAEVLWSRCRITDATPDGVLHLDMALLDEGGRVVADVKGMRMRRTSALAEDGNTAGGLAPGKENHGMAADLGRGPSAAAGQGTDSGIELTGQLRLTDPSSGFVIELQGSLRISRDRPVPQTAPALTPTAPPATVAPVPVAAPLAGPTPVTAPRPAPRPAPGTVTRALPDVAPETAPDAGPAPDDRPMADRVAEQVAAVLRTRTAKLDVNKPLHALGMDSLMAAELRKRLEEHLGIAVPLTSLARGTTTAGLARALGARNAA</sequence>
<evidence type="ECO:0000256" key="7">
    <source>
        <dbReference type="SAM" id="MobiDB-lite"/>
    </source>
</evidence>
<feature type="region of interest" description="Disordered" evidence="7">
    <location>
        <begin position="1203"/>
        <end position="1222"/>
    </location>
</feature>
<evidence type="ECO:0000256" key="3">
    <source>
        <dbReference type="ARBA" id="ARBA00022553"/>
    </source>
</evidence>
<dbReference type="PANTHER" id="PTHR43775">
    <property type="entry name" value="FATTY ACID SYNTHASE"/>
    <property type="match status" value="1"/>
</dbReference>
<dbReference type="PROSITE" id="PS52004">
    <property type="entry name" value="KS3_2"/>
    <property type="match status" value="1"/>
</dbReference>
<dbReference type="Pfam" id="PF14765">
    <property type="entry name" value="PS-DH"/>
    <property type="match status" value="1"/>
</dbReference>
<dbReference type="InterPro" id="IPR016036">
    <property type="entry name" value="Malonyl_transacylase_ACP-bd"/>
</dbReference>
<dbReference type="InterPro" id="IPR006162">
    <property type="entry name" value="Ppantetheine_attach_site"/>
</dbReference>
<dbReference type="InterPro" id="IPR014031">
    <property type="entry name" value="Ketoacyl_synth_C"/>
</dbReference>
<dbReference type="InterPro" id="IPR009081">
    <property type="entry name" value="PP-bd_ACP"/>
</dbReference>
<comment type="caution">
    <text evidence="11">The sequence shown here is derived from an EMBL/GenBank/DDBJ whole genome shotgun (WGS) entry which is preliminary data.</text>
</comment>
<dbReference type="STRING" id="67386.AQI95_23710"/>
<evidence type="ECO:0000256" key="6">
    <source>
        <dbReference type="PROSITE-ProRule" id="PRU01363"/>
    </source>
</evidence>
<dbReference type="SUPFAM" id="SSF52151">
    <property type="entry name" value="FabD/lysophospholipase-like"/>
    <property type="match status" value="1"/>
</dbReference>
<comment type="pathway">
    <text evidence="1">Antibiotic biosynthesis.</text>
</comment>
<dbReference type="InterPro" id="IPR049552">
    <property type="entry name" value="PKS_DH_N"/>
</dbReference>
<dbReference type="SUPFAM" id="SSF55048">
    <property type="entry name" value="Probable ACP-binding domain of malonyl-CoA ACP transacylase"/>
    <property type="match status" value="1"/>
</dbReference>
<dbReference type="PROSITE" id="PS00012">
    <property type="entry name" value="PHOSPHOPANTETHEINE"/>
    <property type="match status" value="1"/>
</dbReference>
<dbReference type="SMART" id="SM00823">
    <property type="entry name" value="PKS_PP"/>
    <property type="match status" value="1"/>
</dbReference>
<dbReference type="Gene3D" id="3.30.70.3290">
    <property type="match status" value="1"/>
</dbReference>
<feature type="compositionally biased region" description="Pro residues" evidence="7">
    <location>
        <begin position="1238"/>
        <end position="1248"/>
    </location>
</feature>
<proteinExistence type="predicted"/>
<evidence type="ECO:0000313" key="11">
    <source>
        <dbReference type="EMBL" id="KUN03501.1"/>
    </source>
</evidence>
<dbReference type="PANTHER" id="PTHR43775:SF37">
    <property type="entry name" value="SI:DKEY-61P9.11"/>
    <property type="match status" value="1"/>
</dbReference>
<feature type="region of interest" description="Disordered" evidence="7">
    <location>
        <begin position="1234"/>
        <end position="1275"/>
    </location>
</feature>
<dbReference type="Pfam" id="PF22621">
    <property type="entry name" value="CurL-like_PKS_C"/>
    <property type="match status" value="1"/>
</dbReference>
<dbReference type="InterPro" id="IPR036736">
    <property type="entry name" value="ACP-like_sf"/>
</dbReference>
<dbReference type="InterPro" id="IPR001227">
    <property type="entry name" value="Ac_transferase_dom_sf"/>
</dbReference>
<dbReference type="InterPro" id="IPR020807">
    <property type="entry name" value="PKS_DH"/>
</dbReference>
<protein>
    <submittedName>
        <fullName evidence="11">Uncharacterized protein</fullName>
    </submittedName>
</protein>
<dbReference type="GO" id="GO:0031177">
    <property type="term" value="F:phosphopantetheine binding"/>
    <property type="evidence" value="ECO:0007669"/>
    <property type="project" value="InterPro"/>
</dbReference>
<dbReference type="InterPro" id="IPR020806">
    <property type="entry name" value="PKS_PP-bd"/>
</dbReference>
<organism evidence="11 12">
    <name type="scientific">Streptomyces yokosukanensis</name>
    <dbReference type="NCBI Taxonomy" id="67386"/>
    <lineage>
        <taxon>Bacteria</taxon>
        <taxon>Bacillati</taxon>
        <taxon>Actinomycetota</taxon>
        <taxon>Actinomycetes</taxon>
        <taxon>Kitasatosporales</taxon>
        <taxon>Streptomycetaceae</taxon>
        <taxon>Streptomyces</taxon>
    </lineage>
</organism>
<dbReference type="SMART" id="SM00825">
    <property type="entry name" value="PKS_KS"/>
    <property type="match status" value="1"/>
</dbReference>
<dbReference type="InterPro" id="IPR050091">
    <property type="entry name" value="PKS_NRPS_Biosynth_Enz"/>
</dbReference>
<evidence type="ECO:0000256" key="4">
    <source>
        <dbReference type="ARBA" id="ARBA00022679"/>
    </source>
</evidence>
<keyword evidence="4" id="KW-0808">Transferase</keyword>
<dbReference type="GO" id="GO:0005737">
    <property type="term" value="C:cytoplasm"/>
    <property type="evidence" value="ECO:0007669"/>
    <property type="project" value="TreeGrafter"/>
</dbReference>
<dbReference type="SMART" id="SM00826">
    <property type="entry name" value="PKS_DH"/>
    <property type="match status" value="1"/>
</dbReference>
<dbReference type="CDD" id="cd00833">
    <property type="entry name" value="PKS"/>
    <property type="match status" value="1"/>
</dbReference>
<feature type="domain" description="Ketosynthase family 3 (KS3)" evidence="9">
    <location>
        <begin position="1"/>
        <end position="393"/>
    </location>
</feature>
<evidence type="ECO:0000256" key="5">
    <source>
        <dbReference type="ARBA" id="ARBA00023194"/>
    </source>
</evidence>
<keyword evidence="2" id="KW-0596">Phosphopantetheine</keyword>
<feature type="compositionally biased region" description="Low complexity" evidence="7">
    <location>
        <begin position="1249"/>
        <end position="1270"/>
    </location>
</feature>
<evidence type="ECO:0000259" key="10">
    <source>
        <dbReference type="PROSITE" id="PS52019"/>
    </source>
</evidence>
<feature type="region of interest" description="Disordered" evidence="7">
    <location>
        <begin position="858"/>
        <end position="879"/>
    </location>
</feature>
<dbReference type="PROSITE" id="PS50075">
    <property type="entry name" value="CARRIER"/>
    <property type="match status" value="1"/>
</dbReference>
<dbReference type="Pfam" id="PF00109">
    <property type="entry name" value="ketoacyl-synt"/>
    <property type="match status" value="1"/>
</dbReference>
<feature type="region of interest" description="C-terminal hotdog fold" evidence="6">
    <location>
        <begin position="1005"/>
        <end position="1140"/>
    </location>
</feature>
<dbReference type="GO" id="GO:0006633">
    <property type="term" value="P:fatty acid biosynthetic process"/>
    <property type="evidence" value="ECO:0007669"/>
    <property type="project" value="TreeGrafter"/>
</dbReference>
<dbReference type="InterPro" id="IPR014043">
    <property type="entry name" value="Acyl_transferase_dom"/>
</dbReference>
<evidence type="ECO:0000259" key="9">
    <source>
        <dbReference type="PROSITE" id="PS52004"/>
    </source>
</evidence>
<dbReference type="EMBL" id="LMWN01000033">
    <property type="protein sequence ID" value="KUN03501.1"/>
    <property type="molecule type" value="Genomic_DNA"/>
</dbReference>
<dbReference type="SUPFAM" id="SSF47336">
    <property type="entry name" value="ACP-like"/>
    <property type="match status" value="1"/>
</dbReference>
<feature type="compositionally biased region" description="Low complexity" evidence="7">
    <location>
        <begin position="1207"/>
        <end position="1222"/>
    </location>
</feature>
<dbReference type="GO" id="GO:0071770">
    <property type="term" value="P:DIM/DIP cell wall layer assembly"/>
    <property type="evidence" value="ECO:0007669"/>
    <property type="project" value="TreeGrafter"/>
</dbReference>
<dbReference type="Gene3D" id="1.10.1200.10">
    <property type="entry name" value="ACP-like"/>
    <property type="match status" value="1"/>
</dbReference>
<dbReference type="InterPro" id="IPR020841">
    <property type="entry name" value="PKS_Beta-ketoAc_synthase_dom"/>
</dbReference>
<dbReference type="SUPFAM" id="SSF53901">
    <property type="entry name" value="Thiolase-like"/>
    <property type="match status" value="1"/>
</dbReference>
<dbReference type="InterPro" id="IPR016039">
    <property type="entry name" value="Thiolase-like"/>
</dbReference>
<dbReference type="GO" id="GO:0005886">
    <property type="term" value="C:plasma membrane"/>
    <property type="evidence" value="ECO:0007669"/>
    <property type="project" value="TreeGrafter"/>
</dbReference>
<dbReference type="PROSITE" id="PS52019">
    <property type="entry name" value="PKS_MFAS_DH"/>
    <property type="match status" value="1"/>
</dbReference>
<evidence type="ECO:0000256" key="2">
    <source>
        <dbReference type="ARBA" id="ARBA00022450"/>
    </source>
</evidence>
<feature type="domain" description="PKS/mFAS DH" evidence="10">
    <location>
        <begin position="864"/>
        <end position="1140"/>
    </location>
</feature>
<dbReference type="InterPro" id="IPR049900">
    <property type="entry name" value="PKS_mFAS_DH"/>
</dbReference>
<dbReference type="Pfam" id="PF21089">
    <property type="entry name" value="PKS_DH_N"/>
    <property type="match status" value="1"/>
</dbReference>
<dbReference type="InterPro" id="IPR049551">
    <property type="entry name" value="PKS_DH_C"/>
</dbReference>
<evidence type="ECO:0000259" key="8">
    <source>
        <dbReference type="PROSITE" id="PS50075"/>
    </source>
</evidence>
<gene>
    <name evidence="11" type="ORF">AQI95_23710</name>
</gene>
<keyword evidence="12" id="KW-1185">Reference proteome</keyword>
<feature type="domain" description="Carrier" evidence="8">
    <location>
        <begin position="1271"/>
        <end position="1348"/>
    </location>
</feature>
<dbReference type="GO" id="GO:0017000">
    <property type="term" value="P:antibiotic biosynthetic process"/>
    <property type="evidence" value="ECO:0007669"/>
    <property type="project" value="UniProtKB-KW"/>
</dbReference>
<dbReference type="Gene3D" id="3.40.366.10">
    <property type="entry name" value="Malonyl-Coenzyme A Acyl Carrier Protein, domain 2"/>
    <property type="match status" value="1"/>
</dbReference>
<dbReference type="Pfam" id="PF00698">
    <property type="entry name" value="Acyl_transf_1"/>
    <property type="match status" value="1"/>
</dbReference>
<dbReference type="Gene3D" id="3.40.47.10">
    <property type="match status" value="1"/>
</dbReference>
<dbReference type="GO" id="GO:0004312">
    <property type="term" value="F:fatty acid synthase activity"/>
    <property type="evidence" value="ECO:0007669"/>
    <property type="project" value="TreeGrafter"/>
</dbReference>
<reference evidence="11 12" key="1">
    <citation type="submission" date="2015-10" db="EMBL/GenBank/DDBJ databases">
        <title>Draft genome sequence of Streptomyces yokosukanensis DSM 40224, type strain for the species Streptomyces yokosukanensis.</title>
        <authorList>
            <person name="Ruckert C."/>
            <person name="Winkler A."/>
            <person name="Kalinowski J."/>
            <person name="Kampfer P."/>
            <person name="Glaeser S."/>
        </authorList>
    </citation>
    <scope>NUCLEOTIDE SEQUENCE [LARGE SCALE GENOMIC DNA]</scope>
    <source>
        <strain evidence="11 12">DSM 40224</strain>
    </source>
</reference>
<dbReference type="InterPro" id="IPR016035">
    <property type="entry name" value="Acyl_Trfase/lysoPLipase"/>
</dbReference>
<evidence type="ECO:0000256" key="1">
    <source>
        <dbReference type="ARBA" id="ARBA00004792"/>
    </source>
</evidence>
<name>A0A101P240_9ACTN</name>
<accession>A0A101P240</accession>
<keyword evidence="5" id="KW-0045">Antibiotic biosynthesis</keyword>
<dbReference type="Pfam" id="PF02801">
    <property type="entry name" value="Ketoacyl-synt_C"/>
    <property type="match status" value="1"/>
</dbReference>
<dbReference type="Pfam" id="PF00550">
    <property type="entry name" value="PP-binding"/>
    <property type="match status" value="1"/>
</dbReference>
<dbReference type="InterPro" id="IPR042104">
    <property type="entry name" value="PKS_dehydratase_sf"/>
</dbReference>
<dbReference type="InterPro" id="IPR014030">
    <property type="entry name" value="Ketoacyl_synth_N"/>
</dbReference>
<comment type="caution">
    <text evidence="6">Lacks conserved residue(s) required for the propagation of feature annotation.</text>
</comment>
<feature type="region of interest" description="N-terminal hotdog fold" evidence="6">
    <location>
        <begin position="864"/>
        <end position="990"/>
    </location>
</feature>
<keyword evidence="3" id="KW-0597">Phosphoprotein</keyword>
<evidence type="ECO:0000313" key="12">
    <source>
        <dbReference type="Proteomes" id="UP000053127"/>
    </source>
</evidence>
<dbReference type="Proteomes" id="UP000053127">
    <property type="component" value="Unassembled WGS sequence"/>
</dbReference>
<dbReference type="Gene3D" id="3.10.129.110">
    <property type="entry name" value="Polyketide synthase dehydratase"/>
    <property type="match status" value="1"/>
</dbReference>